<evidence type="ECO:0000256" key="5">
    <source>
        <dbReference type="ARBA" id="ARBA00022989"/>
    </source>
</evidence>
<dbReference type="AlphaFoldDB" id="A0A1X0Y5Q2"/>
<dbReference type="Pfam" id="PF02537">
    <property type="entry name" value="CRCB"/>
    <property type="match status" value="1"/>
</dbReference>
<feature type="transmembrane region" description="Helical" evidence="11">
    <location>
        <begin position="32"/>
        <end position="50"/>
    </location>
</feature>
<dbReference type="STRING" id="1969733.B5V00_07890"/>
<keyword evidence="7 11" id="KW-0472">Membrane</keyword>
<evidence type="ECO:0000256" key="2">
    <source>
        <dbReference type="ARBA" id="ARBA00022475"/>
    </source>
</evidence>
<dbReference type="NCBIfam" id="TIGR00494">
    <property type="entry name" value="crcB"/>
    <property type="match status" value="1"/>
</dbReference>
<dbReference type="PANTHER" id="PTHR28259">
    <property type="entry name" value="FLUORIDE EXPORT PROTEIN 1-RELATED"/>
    <property type="match status" value="1"/>
</dbReference>
<evidence type="ECO:0000256" key="3">
    <source>
        <dbReference type="ARBA" id="ARBA00022519"/>
    </source>
</evidence>
<dbReference type="GO" id="GO:0005886">
    <property type="term" value="C:plasma membrane"/>
    <property type="evidence" value="ECO:0007669"/>
    <property type="project" value="UniProtKB-SubCell"/>
</dbReference>
<dbReference type="EMBL" id="NAAD01000008">
    <property type="protein sequence ID" value="ORJ60475.1"/>
    <property type="molecule type" value="Genomic_DNA"/>
</dbReference>
<keyword evidence="11" id="KW-0479">Metal-binding</keyword>
<evidence type="ECO:0000256" key="7">
    <source>
        <dbReference type="ARBA" id="ARBA00023136"/>
    </source>
</evidence>
<evidence type="ECO:0000256" key="10">
    <source>
        <dbReference type="ARBA" id="ARBA00035585"/>
    </source>
</evidence>
<comment type="caution">
    <text evidence="12">The sequence shown here is derived from an EMBL/GenBank/DDBJ whole genome shotgun (WGS) entry which is preliminary data.</text>
</comment>
<accession>A0A1X0Y5Q2</accession>
<comment type="catalytic activity">
    <reaction evidence="10">
        <text>fluoride(in) = fluoride(out)</text>
        <dbReference type="Rhea" id="RHEA:76159"/>
        <dbReference type="ChEBI" id="CHEBI:17051"/>
    </reaction>
    <physiologicalReaction direction="left-to-right" evidence="10">
        <dbReference type="Rhea" id="RHEA:76160"/>
    </physiologicalReaction>
</comment>
<keyword evidence="11" id="KW-0813">Transport</keyword>
<comment type="subcellular location">
    <subcellularLocation>
        <location evidence="1 11">Cell membrane</location>
        <topology evidence="1 11">Multi-pass membrane protein</topology>
    </subcellularLocation>
</comment>
<evidence type="ECO:0000256" key="9">
    <source>
        <dbReference type="ARBA" id="ARBA00035120"/>
    </source>
</evidence>
<evidence type="ECO:0000256" key="11">
    <source>
        <dbReference type="HAMAP-Rule" id="MF_00454"/>
    </source>
</evidence>
<dbReference type="InterPro" id="IPR003691">
    <property type="entry name" value="FluC"/>
</dbReference>
<keyword evidence="13" id="KW-1185">Reference proteome</keyword>
<keyword evidence="6 11" id="KW-0406">Ion transport</keyword>
<evidence type="ECO:0000256" key="6">
    <source>
        <dbReference type="ARBA" id="ARBA00023065"/>
    </source>
</evidence>
<organism evidence="12 13">
    <name type="scientific">Geothermobacter hydrogeniphilus</name>
    <dbReference type="NCBI Taxonomy" id="1969733"/>
    <lineage>
        <taxon>Bacteria</taxon>
        <taxon>Pseudomonadati</taxon>
        <taxon>Thermodesulfobacteriota</taxon>
        <taxon>Desulfuromonadia</taxon>
        <taxon>Desulfuromonadales</taxon>
        <taxon>Geothermobacteraceae</taxon>
        <taxon>Geothermobacter</taxon>
    </lineage>
</organism>
<evidence type="ECO:0000256" key="1">
    <source>
        <dbReference type="ARBA" id="ARBA00004651"/>
    </source>
</evidence>
<dbReference type="HAMAP" id="MF_00454">
    <property type="entry name" value="FluC"/>
    <property type="match status" value="1"/>
</dbReference>
<gene>
    <name evidence="11" type="primary">fluC</name>
    <name evidence="11" type="synonym">crcB</name>
    <name evidence="12" type="ORF">B5V00_07890</name>
</gene>
<keyword evidence="3" id="KW-0997">Cell inner membrane</keyword>
<dbReference type="OrthoDB" id="9806299at2"/>
<reference evidence="12 13" key="1">
    <citation type="submission" date="2017-03" db="EMBL/GenBank/DDBJ databases">
        <title>Genome sequence of Geothermobacter sp. EPR-M, Deep-Sea Iron Reducer.</title>
        <authorList>
            <person name="Tully B."/>
            <person name="Savalia P."/>
            <person name="Abuyen K."/>
            <person name="Baughan C."/>
            <person name="Romero E."/>
            <person name="Ronkowski C."/>
            <person name="Torres B."/>
            <person name="Tremblay J."/>
            <person name="Trujillo A."/>
            <person name="Tyler M."/>
            <person name="Perez-Rodriguez I."/>
            <person name="Amend J."/>
        </authorList>
    </citation>
    <scope>NUCLEOTIDE SEQUENCE [LARGE SCALE GENOMIC DNA]</scope>
    <source>
        <strain evidence="12 13">EPR-M</strain>
    </source>
</reference>
<evidence type="ECO:0000313" key="13">
    <source>
        <dbReference type="Proteomes" id="UP000193136"/>
    </source>
</evidence>
<name>A0A1X0Y5Q2_9BACT</name>
<comment type="function">
    <text evidence="11">Fluoride-specific ion channel. Important for reducing fluoride concentration in the cell, thus reducing its toxicity.</text>
</comment>
<dbReference type="RefSeq" id="WP_085010230.1">
    <property type="nucleotide sequence ID" value="NZ_NAAD01000008.1"/>
</dbReference>
<dbReference type="GO" id="GO:0062054">
    <property type="term" value="F:fluoride channel activity"/>
    <property type="evidence" value="ECO:0007669"/>
    <property type="project" value="UniProtKB-UniRule"/>
</dbReference>
<sequence length="123" mass="13176">MQILYIGLFGAFGCVSRYLVSGWVYALAGRSLPWGTLAVNVVGSLLLGFLMESGLRSTLLPAQVRMGITTGFMGGFTTFSTFSYETVRLMEEGSTLQAGANVVLNMTVCVVFAGLGIYLARQL</sequence>
<proteinExistence type="inferred from homology"/>
<comment type="similarity">
    <text evidence="9 11">Belongs to the fluoride channel Fluc/FEX (TC 1.A.43) family.</text>
</comment>
<keyword evidence="11" id="KW-0915">Sodium</keyword>
<evidence type="ECO:0000256" key="8">
    <source>
        <dbReference type="ARBA" id="ARBA00023303"/>
    </source>
</evidence>
<keyword evidence="2 11" id="KW-1003">Cell membrane</keyword>
<keyword evidence="8 11" id="KW-0407">Ion channel</keyword>
<dbReference type="GO" id="GO:0140114">
    <property type="term" value="P:cellular detoxification of fluoride"/>
    <property type="evidence" value="ECO:0007669"/>
    <property type="project" value="UniProtKB-UniRule"/>
</dbReference>
<evidence type="ECO:0000256" key="4">
    <source>
        <dbReference type="ARBA" id="ARBA00022692"/>
    </source>
</evidence>
<feature type="binding site" evidence="11">
    <location>
        <position position="74"/>
    </location>
    <ligand>
        <name>Na(+)</name>
        <dbReference type="ChEBI" id="CHEBI:29101"/>
        <note>structural</note>
    </ligand>
</feature>
<feature type="transmembrane region" description="Helical" evidence="11">
    <location>
        <begin position="62"/>
        <end position="82"/>
    </location>
</feature>
<feature type="transmembrane region" description="Helical" evidence="11">
    <location>
        <begin position="102"/>
        <end position="120"/>
    </location>
</feature>
<dbReference type="GO" id="GO:0046872">
    <property type="term" value="F:metal ion binding"/>
    <property type="evidence" value="ECO:0007669"/>
    <property type="project" value="UniProtKB-KW"/>
</dbReference>
<feature type="binding site" evidence="11">
    <location>
        <position position="77"/>
    </location>
    <ligand>
        <name>Na(+)</name>
        <dbReference type="ChEBI" id="CHEBI:29101"/>
        <note>structural</note>
    </ligand>
</feature>
<dbReference type="Proteomes" id="UP000193136">
    <property type="component" value="Unassembled WGS sequence"/>
</dbReference>
<keyword evidence="5 11" id="KW-1133">Transmembrane helix</keyword>
<evidence type="ECO:0000313" key="12">
    <source>
        <dbReference type="EMBL" id="ORJ60475.1"/>
    </source>
</evidence>
<protein>
    <recommendedName>
        <fullName evidence="11">Fluoride-specific ion channel FluC</fullName>
    </recommendedName>
</protein>
<keyword evidence="4 11" id="KW-0812">Transmembrane</keyword>
<comment type="activity regulation">
    <text evidence="11">Na(+) is not transported, but it plays an essential structural role and its presence is essential for fluoride channel function.</text>
</comment>
<dbReference type="PANTHER" id="PTHR28259:SF1">
    <property type="entry name" value="FLUORIDE EXPORT PROTEIN 1-RELATED"/>
    <property type="match status" value="1"/>
</dbReference>